<evidence type="ECO:0000313" key="2">
    <source>
        <dbReference type="EMBL" id="DAD86631.1"/>
    </source>
</evidence>
<dbReference type="SUPFAM" id="SSF54060">
    <property type="entry name" value="His-Me finger endonucleases"/>
    <property type="match status" value="1"/>
</dbReference>
<organism evidence="2">
    <name type="scientific">Myoviridae sp. ct3wi9</name>
    <dbReference type="NCBI Taxonomy" id="2826610"/>
    <lineage>
        <taxon>Viruses</taxon>
        <taxon>Duplodnaviria</taxon>
        <taxon>Heunggongvirae</taxon>
        <taxon>Uroviricota</taxon>
        <taxon>Caudoviricetes</taxon>
    </lineage>
</organism>
<name>A0A8S5MX08_9CAUD</name>
<proteinExistence type="predicted"/>
<feature type="domain" description="HNH nuclease" evidence="1">
    <location>
        <begin position="68"/>
        <end position="120"/>
    </location>
</feature>
<dbReference type="InterPro" id="IPR003615">
    <property type="entry name" value="HNH_nuc"/>
</dbReference>
<dbReference type="InterPro" id="IPR010896">
    <property type="entry name" value="NUMOD1"/>
</dbReference>
<dbReference type="Gene3D" id="1.10.10.10">
    <property type="entry name" value="Winged helix-like DNA-binding domain superfamily/Winged helix DNA-binding domain"/>
    <property type="match status" value="1"/>
</dbReference>
<keyword evidence="2" id="KW-0540">Nuclease</keyword>
<accession>A0A8S5MX08</accession>
<dbReference type="EMBL" id="BK015006">
    <property type="protein sequence ID" value="DAD86631.1"/>
    <property type="molecule type" value="Genomic_DNA"/>
</dbReference>
<dbReference type="InterPro" id="IPR036388">
    <property type="entry name" value="WH-like_DNA-bd_sf"/>
</dbReference>
<dbReference type="Pfam" id="PF07453">
    <property type="entry name" value="NUMOD1"/>
    <property type="match status" value="1"/>
</dbReference>
<keyword evidence="2" id="KW-0378">Hydrolase</keyword>
<dbReference type="SMART" id="SM00507">
    <property type="entry name" value="HNHc"/>
    <property type="match status" value="1"/>
</dbReference>
<dbReference type="CDD" id="cd00085">
    <property type="entry name" value="HNHc"/>
    <property type="match status" value="1"/>
</dbReference>
<dbReference type="Gene3D" id="3.90.75.20">
    <property type="match status" value="1"/>
</dbReference>
<dbReference type="InterPro" id="IPR044925">
    <property type="entry name" value="His-Me_finger_sf"/>
</dbReference>
<evidence type="ECO:0000259" key="1">
    <source>
        <dbReference type="SMART" id="SM00507"/>
    </source>
</evidence>
<dbReference type="Pfam" id="PF13392">
    <property type="entry name" value="HNH_3"/>
    <property type="match status" value="1"/>
</dbReference>
<protein>
    <submittedName>
        <fullName evidence="2">Homing endonuclease</fullName>
    </submittedName>
</protein>
<keyword evidence="2" id="KW-0255">Endonuclease</keyword>
<sequence>MKKLLNTFNSKDLVEVSTVPGFYHIPGTIRYALDKDGRVYSLIRNRILPENKINKSVRYKTINLSHESGYRISFPAHRLLALMFLNDGTDKSKMQVDHIDGNRFNNKLDNLEWVTPSENVLRSFRLGLRDNSAVSVVVYNPKTKEKKVFCSLGEAELDLKLHYSTISSRCKHEGKRVYPDGYQYMFGDENTVFPDINEITEKYGPDAPVVTRNALTGEILHFKTSKDACIAHSYSPAMMSTYLNDDRQLLTEDLIQIKSDDDTPWREIKDPYLDLKETSQYQPVTITDVVTGKQHHFVSASLAAQFANLLPTTLHWRLIDKDAGKKVYQPGYTFKYYDGK</sequence>
<reference evidence="2" key="1">
    <citation type="journal article" date="2021" name="Proc. Natl. Acad. Sci. U.S.A.">
        <title>A Catalog of Tens of Thousands of Viruses from Human Metagenomes Reveals Hidden Associations with Chronic Diseases.</title>
        <authorList>
            <person name="Tisza M.J."/>
            <person name="Buck C.B."/>
        </authorList>
    </citation>
    <scope>NUCLEOTIDE SEQUENCE</scope>
    <source>
        <strain evidence="2">Ct3wi9</strain>
    </source>
</reference>
<dbReference type="GO" id="GO:0004519">
    <property type="term" value="F:endonuclease activity"/>
    <property type="evidence" value="ECO:0007669"/>
    <property type="project" value="UniProtKB-KW"/>
</dbReference>